<proteinExistence type="predicted"/>
<dbReference type="InterPro" id="IPR027417">
    <property type="entry name" value="P-loop_NTPase"/>
</dbReference>
<dbReference type="Pfam" id="PF13207">
    <property type="entry name" value="AAA_17"/>
    <property type="match status" value="1"/>
</dbReference>
<dbReference type="EMBL" id="JAUSWL010000018">
    <property type="protein sequence ID" value="MDQ0546796.1"/>
    <property type="molecule type" value="Genomic_DNA"/>
</dbReference>
<dbReference type="AlphaFoldDB" id="A0AAJ1TTC2"/>
<keyword evidence="1" id="KW-0808">Transferase</keyword>
<dbReference type="EC" id="2.7.4.3" evidence="1"/>
<accession>A0AAJ1TTC2</accession>
<gene>
    <name evidence="1" type="ORF">QO001_005748</name>
</gene>
<dbReference type="RefSeq" id="WP_081496986.1">
    <property type="nucleotide sequence ID" value="NZ_JARVWR010000020.1"/>
</dbReference>
<evidence type="ECO:0000313" key="1">
    <source>
        <dbReference type="EMBL" id="MDQ0546796.1"/>
    </source>
</evidence>
<sequence length="187" mass="20550">MKQLTIALLGVSGVGKSTLLRRLAEVANFQHLQASALIRSAREALEAREIEPDMLRHSNIDENQKLLILGFERAIDPTTEIVILDGHSVIDTPQGLTPISPLVFGALGVEQLIFLAQSPSTIVQRRELDESRNRPARSVLELEKHQDAALTNSLKICLHLRIPLTVLSDSDPHKLAAFISAAKSSDR</sequence>
<dbReference type="Gene3D" id="3.40.50.300">
    <property type="entry name" value="P-loop containing nucleotide triphosphate hydrolases"/>
    <property type="match status" value="1"/>
</dbReference>
<dbReference type="GO" id="GO:0004017">
    <property type="term" value="F:AMP kinase activity"/>
    <property type="evidence" value="ECO:0007669"/>
    <property type="project" value="UniProtKB-EC"/>
</dbReference>
<evidence type="ECO:0000313" key="2">
    <source>
        <dbReference type="Proteomes" id="UP001223420"/>
    </source>
</evidence>
<comment type="caution">
    <text evidence="1">The sequence shown here is derived from an EMBL/GenBank/DDBJ whole genome shotgun (WGS) entry which is preliminary data.</text>
</comment>
<organism evidence="1 2">
    <name type="scientific">Methylobacterium brachiatum</name>
    <dbReference type="NCBI Taxonomy" id="269660"/>
    <lineage>
        <taxon>Bacteria</taxon>
        <taxon>Pseudomonadati</taxon>
        <taxon>Pseudomonadota</taxon>
        <taxon>Alphaproteobacteria</taxon>
        <taxon>Hyphomicrobiales</taxon>
        <taxon>Methylobacteriaceae</taxon>
        <taxon>Methylobacterium</taxon>
    </lineage>
</organism>
<name>A0AAJ1TTC2_9HYPH</name>
<dbReference type="Proteomes" id="UP001223420">
    <property type="component" value="Unassembled WGS sequence"/>
</dbReference>
<dbReference type="SUPFAM" id="SSF52540">
    <property type="entry name" value="P-loop containing nucleoside triphosphate hydrolases"/>
    <property type="match status" value="1"/>
</dbReference>
<reference evidence="1" key="1">
    <citation type="submission" date="2023-07" db="EMBL/GenBank/DDBJ databases">
        <title>Genomic Encyclopedia of Type Strains, Phase IV (KMG-IV): sequencing the most valuable type-strain genomes for metagenomic binning, comparative biology and taxonomic classification.</title>
        <authorList>
            <person name="Goeker M."/>
        </authorList>
    </citation>
    <scope>NUCLEOTIDE SEQUENCE</scope>
    <source>
        <strain evidence="1">DSM 19569</strain>
    </source>
</reference>
<protein>
    <submittedName>
        <fullName evidence="1">Adenylate kinase</fullName>
        <ecNumber evidence="1">2.7.4.3</ecNumber>
    </submittedName>
</protein>
<keyword evidence="1" id="KW-0418">Kinase</keyword>